<dbReference type="InterPro" id="IPR013324">
    <property type="entry name" value="RNA_pol_sigma_r3/r4-like"/>
</dbReference>
<evidence type="ECO:0000256" key="4">
    <source>
        <dbReference type="ARBA" id="ARBA00023125"/>
    </source>
</evidence>
<dbReference type="InterPro" id="IPR014284">
    <property type="entry name" value="RNA_pol_sigma-70_dom"/>
</dbReference>
<dbReference type="CDD" id="cd06171">
    <property type="entry name" value="Sigma70_r4"/>
    <property type="match status" value="1"/>
</dbReference>
<dbReference type="SUPFAM" id="SSF88659">
    <property type="entry name" value="Sigma3 and sigma4 domains of RNA polymerase sigma factors"/>
    <property type="match status" value="1"/>
</dbReference>
<keyword evidence="4" id="KW-0238">DNA-binding</keyword>
<dbReference type="InterPro" id="IPR039425">
    <property type="entry name" value="RNA_pol_sigma-70-like"/>
</dbReference>
<reference evidence="8 9" key="1">
    <citation type="submission" date="2020-04" db="EMBL/GenBank/DDBJ databases">
        <title>Knoellia sp. isolate from air conditioner.</title>
        <authorList>
            <person name="Chea S."/>
            <person name="Kim D.-U."/>
        </authorList>
    </citation>
    <scope>NUCLEOTIDE SEQUENCE [LARGE SCALE GENOMIC DNA]</scope>
    <source>
        <strain evidence="8 9">DB2414S</strain>
    </source>
</reference>
<dbReference type="Gene3D" id="1.10.1740.10">
    <property type="match status" value="1"/>
</dbReference>
<dbReference type="InterPro" id="IPR007627">
    <property type="entry name" value="RNA_pol_sigma70_r2"/>
</dbReference>
<dbReference type="Pfam" id="PF08281">
    <property type="entry name" value="Sigma70_r4_2"/>
    <property type="match status" value="1"/>
</dbReference>
<evidence type="ECO:0000313" key="9">
    <source>
        <dbReference type="Proteomes" id="UP000588586"/>
    </source>
</evidence>
<dbReference type="PANTHER" id="PTHR43133:SF50">
    <property type="entry name" value="ECF RNA POLYMERASE SIGMA FACTOR SIGM"/>
    <property type="match status" value="1"/>
</dbReference>
<evidence type="ECO:0000256" key="5">
    <source>
        <dbReference type="ARBA" id="ARBA00023163"/>
    </source>
</evidence>
<dbReference type="GO" id="GO:0006352">
    <property type="term" value="P:DNA-templated transcription initiation"/>
    <property type="evidence" value="ECO:0007669"/>
    <property type="project" value="InterPro"/>
</dbReference>
<dbReference type="NCBIfam" id="TIGR02937">
    <property type="entry name" value="sigma70-ECF"/>
    <property type="match status" value="1"/>
</dbReference>
<gene>
    <name evidence="8" type="ORF">HJG52_05605</name>
</gene>
<proteinExistence type="inferred from homology"/>
<feature type="domain" description="RNA polymerase sigma factor 70 region 4 type 2" evidence="7">
    <location>
        <begin position="92"/>
        <end position="144"/>
    </location>
</feature>
<keyword evidence="5" id="KW-0804">Transcription</keyword>
<dbReference type="SUPFAM" id="SSF88946">
    <property type="entry name" value="Sigma2 domain of RNA polymerase sigma factors"/>
    <property type="match status" value="1"/>
</dbReference>
<dbReference type="InterPro" id="IPR036388">
    <property type="entry name" value="WH-like_DNA-bd_sf"/>
</dbReference>
<protein>
    <submittedName>
        <fullName evidence="8">Sigma-70 family RNA polymerase sigma factor</fullName>
    </submittedName>
</protein>
<dbReference type="Proteomes" id="UP000588586">
    <property type="component" value="Unassembled WGS sequence"/>
</dbReference>
<evidence type="ECO:0000313" key="8">
    <source>
        <dbReference type="EMBL" id="NNM45479.1"/>
    </source>
</evidence>
<dbReference type="Gene3D" id="1.10.10.10">
    <property type="entry name" value="Winged helix-like DNA-binding domain superfamily/Winged helix DNA-binding domain"/>
    <property type="match status" value="1"/>
</dbReference>
<organism evidence="8 9">
    <name type="scientific">Knoellia koreensis</name>
    <dbReference type="NCBI Taxonomy" id="2730921"/>
    <lineage>
        <taxon>Bacteria</taxon>
        <taxon>Bacillati</taxon>
        <taxon>Actinomycetota</taxon>
        <taxon>Actinomycetes</taxon>
        <taxon>Micrococcales</taxon>
        <taxon>Intrasporangiaceae</taxon>
        <taxon>Knoellia</taxon>
    </lineage>
</organism>
<name>A0A849HEC6_9MICO</name>
<evidence type="ECO:0000259" key="6">
    <source>
        <dbReference type="Pfam" id="PF04542"/>
    </source>
</evidence>
<dbReference type="InterPro" id="IPR013325">
    <property type="entry name" value="RNA_pol_sigma_r2"/>
</dbReference>
<accession>A0A849HEC6</accession>
<dbReference type="EMBL" id="JABEPQ010000001">
    <property type="protein sequence ID" value="NNM45479.1"/>
    <property type="molecule type" value="Genomic_DNA"/>
</dbReference>
<sequence>MQAVFDRSYRRLVGQVIGLTRSRAEAEDVVQEAFVQAVARREFATMDKPEAWLLTVALNQARRRWRRGRHFLGLLPKLTEHPQRHDSAVDRVALLTALRALPAPQREAIALHHLADLPVAEVAELLGVPEGTVKARLSRGRAALLPLLEETYEDSPQEARHA</sequence>
<evidence type="ECO:0000256" key="1">
    <source>
        <dbReference type="ARBA" id="ARBA00010641"/>
    </source>
</evidence>
<dbReference type="PANTHER" id="PTHR43133">
    <property type="entry name" value="RNA POLYMERASE ECF-TYPE SIGMA FACTO"/>
    <property type="match status" value="1"/>
</dbReference>
<dbReference type="AlphaFoldDB" id="A0A849HEC6"/>
<comment type="similarity">
    <text evidence="1">Belongs to the sigma-70 factor family. ECF subfamily.</text>
</comment>
<dbReference type="GO" id="GO:0016987">
    <property type="term" value="F:sigma factor activity"/>
    <property type="evidence" value="ECO:0007669"/>
    <property type="project" value="UniProtKB-KW"/>
</dbReference>
<keyword evidence="9" id="KW-1185">Reference proteome</keyword>
<keyword evidence="2" id="KW-0805">Transcription regulation</keyword>
<dbReference type="GO" id="GO:0003677">
    <property type="term" value="F:DNA binding"/>
    <property type="evidence" value="ECO:0007669"/>
    <property type="project" value="UniProtKB-KW"/>
</dbReference>
<dbReference type="InterPro" id="IPR013249">
    <property type="entry name" value="RNA_pol_sigma70_r4_t2"/>
</dbReference>
<dbReference type="Pfam" id="PF04542">
    <property type="entry name" value="Sigma70_r2"/>
    <property type="match status" value="1"/>
</dbReference>
<evidence type="ECO:0000259" key="7">
    <source>
        <dbReference type="Pfam" id="PF08281"/>
    </source>
</evidence>
<evidence type="ECO:0000256" key="2">
    <source>
        <dbReference type="ARBA" id="ARBA00023015"/>
    </source>
</evidence>
<keyword evidence="3" id="KW-0731">Sigma factor</keyword>
<comment type="caution">
    <text evidence="8">The sequence shown here is derived from an EMBL/GenBank/DDBJ whole genome shotgun (WGS) entry which is preliminary data.</text>
</comment>
<feature type="domain" description="RNA polymerase sigma-70 region 2" evidence="6">
    <location>
        <begin position="5"/>
        <end position="69"/>
    </location>
</feature>
<evidence type="ECO:0000256" key="3">
    <source>
        <dbReference type="ARBA" id="ARBA00023082"/>
    </source>
</evidence>